<dbReference type="GO" id="GO:0010468">
    <property type="term" value="P:regulation of gene expression"/>
    <property type="evidence" value="ECO:0007669"/>
    <property type="project" value="TreeGrafter"/>
</dbReference>
<feature type="binding site" evidence="8">
    <location>
        <position position="137"/>
    </location>
    <ligand>
        <name>Mg(2+)</name>
        <dbReference type="ChEBI" id="CHEBI:18420"/>
    </ligand>
</feature>
<keyword evidence="8" id="KW-0460">Magnesium</keyword>
<dbReference type="EMBL" id="BMIH01000001">
    <property type="protein sequence ID" value="GGB22397.1"/>
    <property type="molecule type" value="Genomic_DNA"/>
</dbReference>
<dbReference type="GO" id="GO:0006397">
    <property type="term" value="P:mRNA processing"/>
    <property type="evidence" value="ECO:0007669"/>
    <property type="project" value="UniProtKB-UniRule"/>
</dbReference>
<dbReference type="GO" id="GO:0003725">
    <property type="term" value="F:double-stranded RNA binding"/>
    <property type="evidence" value="ECO:0007669"/>
    <property type="project" value="TreeGrafter"/>
</dbReference>
<comment type="caution">
    <text evidence="11">The sequence shown here is derived from an EMBL/GenBank/DDBJ whole genome shotgun (WGS) entry which is preliminary data.</text>
</comment>
<dbReference type="GO" id="GO:0019843">
    <property type="term" value="F:rRNA binding"/>
    <property type="evidence" value="ECO:0007669"/>
    <property type="project" value="UniProtKB-KW"/>
</dbReference>
<proteinExistence type="inferred from homology"/>
<gene>
    <name evidence="8 11" type="primary">rnc</name>
    <name evidence="11" type="ORF">GCM10011380_09990</name>
</gene>
<evidence type="ECO:0000313" key="11">
    <source>
        <dbReference type="EMBL" id="GGB22397.1"/>
    </source>
</evidence>
<comment type="subunit">
    <text evidence="8">Homodimer.</text>
</comment>
<dbReference type="CDD" id="cd10845">
    <property type="entry name" value="DSRM_RNAse_III_family"/>
    <property type="match status" value="1"/>
</dbReference>
<dbReference type="InterPro" id="IPR000999">
    <property type="entry name" value="RNase_III_dom"/>
</dbReference>
<dbReference type="PANTHER" id="PTHR11207:SF0">
    <property type="entry name" value="RIBONUCLEASE 3"/>
    <property type="match status" value="1"/>
</dbReference>
<dbReference type="Gene3D" id="1.10.1520.10">
    <property type="entry name" value="Ribonuclease III domain"/>
    <property type="match status" value="1"/>
</dbReference>
<evidence type="ECO:0000256" key="8">
    <source>
        <dbReference type="HAMAP-Rule" id="MF_00104"/>
    </source>
</evidence>
<dbReference type="GO" id="GO:0046872">
    <property type="term" value="F:metal ion binding"/>
    <property type="evidence" value="ECO:0007669"/>
    <property type="project" value="UniProtKB-KW"/>
</dbReference>
<dbReference type="SMART" id="SM00358">
    <property type="entry name" value="DSRM"/>
    <property type="match status" value="1"/>
</dbReference>
<feature type="domain" description="DRBM" evidence="9">
    <location>
        <begin position="173"/>
        <end position="242"/>
    </location>
</feature>
<reference evidence="11" key="1">
    <citation type="journal article" date="2014" name="Int. J. Syst. Evol. Microbiol.">
        <title>Complete genome sequence of Corynebacterium casei LMG S-19264T (=DSM 44701T), isolated from a smear-ripened cheese.</title>
        <authorList>
            <consortium name="US DOE Joint Genome Institute (JGI-PGF)"/>
            <person name="Walter F."/>
            <person name="Albersmeier A."/>
            <person name="Kalinowski J."/>
            <person name="Ruckert C."/>
        </authorList>
    </citation>
    <scope>NUCLEOTIDE SEQUENCE</scope>
    <source>
        <strain evidence="11">CGMCC 1.15330</strain>
    </source>
</reference>
<feature type="binding site" evidence="8">
    <location>
        <position position="134"/>
    </location>
    <ligand>
        <name>Mg(2+)</name>
        <dbReference type="ChEBI" id="CHEBI:18420"/>
    </ligand>
</feature>
<evidence type="ECO:0000256" key="1">
    <source>
        <dbReference type="ARBA" id="ARBA00000109"/>
    </source>
</evidence>
<dbReference type="AlphaFoldDB" id="A0A916SYR0"/>
<keyword evidence="8" id="KW-0819">tRNA processing</keyword>
<feature type="active site" evidence="8">
    <location>
        <position position="137"/>
    </location>
</feature>
<evidence type="ECO:0000256" key="4">
    <source>
        <dbReference type="ARBA" id="ARBA00022722"/>
    </source>
</evidence>
<dbReference type="PANTHER" id="PTHR11207">
    <property type="entry name" value="RIBONUCLEASE III"/>
    <property type="match status" value="1"/>
</dbReference>
<dbReference type="Proteomes" id="UP000623067">
    <property type="component" value="Unassembled WGS sequence"/>
</dbReference>
<dbReference type="PROSITE" id="PS50137">
    <property type="entry name" value="DS_RBD"/>
    <property type="match status" value="1"/>
</dbReference>
<dbReference type="SUPFAM" id="SSF69065">
    <property type="entry name" value="RNase III domain-like"/>
    <property type="match status" value="1"/>
</dbReference>
<evidence type="ECO:0000256" key="6">
    <source>
        <dbReference type="ARBA" id="ARBA00022801"/>
    </source>
</evidence>
<evidence type="ECO:0000313" key="12">
    <source>
        <dbReference type="Proteomes" id="UP000623067"/>
    </source>
</evidence>
<evidence type="ECO:0000256" key="2">
    <source>
        <dbReference type="ARBA" id="ARBA00010183"/>
    </source>
</evidence>
<keyword evidence="7 8" id="KW-0694">RNA-binding</keyword>
<sequence length="246" mass="26098">MAQALDLGVGGAREPHRRGVLSQPLAAWLAETFGRTPADVSPFVRALTHGSHGGETYERLEFLGDRVLGLVMAEWLWDVFPAEPEGQLSKRLNALVTGAVCADVARSLGVRPHLRLGKQALADGASDSDNVLGDVMEALIGAWYREAGLDAVRSFVRGAWGDRVHSGGKAPQHPKSALQEWAAAAGRRPPEYTLLDRSGPGHAPRFTVAVAIGSFARAEATAGNKQEAETAAARALLEQVRGGART</sequence>
<keyword evidence="8" id="KW-0479">Metal-binding</keyword>
<dbReference type="HAMAP" id="MF_00104">
    <property type="entry name" value="RNase_III"/>
    <property type="match status" value="1"/>
</dbReference>
<keyword evidence="5 8" id="KW-0255">Endonuclease</keyword>
<keyword evidence="4 8" id="KW-0540">Nuclease</keyword>
<dbReference type="NCBIfam" id="TIGR02191">
    <property type="entry name" value="RNaseIII"/>
    <property type="match status" value="1"/>
</dbReference>
<dbReference type="GO" id="GO:0004525">
    <property type="term" value="F:ribonuclease III activity"/>
    <property type="evidence" value="ECO:0007669"/>
    <property type="project" value="UniProtKB-UniRule"/>
</dbReference>
<dbReference type="Pfam" id="PF00035">
    <property type="entry name" value="dsrm"/>
    <property type="match status" value="1"/>
</dbReference>
<dbReference type="InterPro" id="IPR014720">
    <property type="entry name" value="dsRBD_dom"/>
</dbReference>
<dbReference type="SUPFAM" id="SSF54768">
    <property type="entry name" value="dsRNA-binding domain-like"/>
    <property type="match status" value="1"/>
</dbReference>
<dbReference type="SMART" id="SM00535">
    <property type="entry name" value="RIBOc"/>
    <property type="match status" value="1"/>
</dbReference>
<accession>A0A916SYR0</accession>
<feature type="binding site" evidence="8">
    <location>
        <position position="61"/>
    </location>
    <ligand>
        <name>Mg(2+)</name>
        <dbReference type="ChEBI" id="CHEBI:18420"/>
    </ligand>
</feature>
<dbReference type="Gene3D" id="3.30.160.20">
    <property type="match status" value="1"/>
</dbReference>
<evidence type="ECO:0000256" key="7">
    <source>
        <dbReference type="ARBA" id="ARBA00022884"/>
    </source>
</evidence>
<comment type="cofactor">
    <cofactor evidence="8">
        <name>Mg(2+)</name>
        <dbReference type="ChEBI" id="CHEBI:18420"/>
    </cofactor>
</comment>
<name>A0A916SYR0_9SPHN</name>
<organism evidence="11 12">
    <name type="scientific">Sphingomonas metalli</name>
    <dbReference type="NCBI Taxonomy" id="1779358"/>
    <lineage>
        <taxon>Bacteria</taxon>
        <taxon>Pseudomonadati</taxon>
        <taxon>Pseudomonadota</taxon>
        <taxon>Alphaproteobacteria</taxon>
        <taxon>Sphingomonadales</taxon>
        <taxon>Sphingomonadaceae</taxon>
        <taxon>Sphingomonas</taxon>
    </lineage>
</organism>
<dbReference type="GO" id="GO:0008033">
    <property type="term" value="P:tRNA processing"/>
    <property type="evidence" value="ECO:0007669"/>
    <property type="project" value="UniProtKB-KW"/>
</dbReference>
<keyword evidence="6 8" id="KW-0378">Hydrolase</keyword>
<reference evidence="11" key="2">
    <citation type="submission" date="2020-09" db="EMBL/GenBank/DDBJ databases">
        <authorList>
            <person name="Sun Q."/>
            <person name="Zhou Y."/>
        </authorList>
    </citation>
    <scope>NUCLEOTIDE SEQUENCE</scope>
    <source>
        <strain evidence="11">CGMCC 1.15330</strain>
    </source>
</reference>
<comment type="subcellular location">
    <subcellularLocation>
        <location evidence="8">Cytoplasm</location>
    </subcellularLocation>
</comment>
<evidence type="ECO:0000256" key="5">
    <source>
        <dbReference type="ARBA" id="ARBA00022759"/>
    </source>
</evidence>
<dbReference type="EC" id="3.1.26.3" evidence="8"/>
<dbReference type="GO" id="GO:0006364">
    <property type="term" value="P:rRNA processing"/>
    <property type="evidence" value="ECO:0007669"/>
    <property type="project" value="UniProtKB-UniRule"/>
</dbReference>
<comment type="function">
    <text evidence="8">Digests double-stranded RNA. Involved in the processing of primary rRNA transcript to yield the immediate precursors to the large and small rRNAs (23S and 16S). Processes some mRNAs, and tRNAs when they are encoded in the rRNA operon. Processes pre-crRNA and tracrRNA of type II CRISPR loci if present in the organism.</text>
</comment>
<evidence type="ECO:0000256" key="3">
    <source>
        <dbReference type="ARBA" id="ARBA00022664"/>
    </source>
</evidence>
<protein>
    <recommendedName>
        <fullName evidence="8">Ribonuclease 3</fullName>
        <ecNumber evidence="8">3.1.26.3</ecNumber>
    </recommendedName>
    <alternativeName>
        <fullName evidence="8">Ribonuclease III</fullName>
        <shortName evidence="8">RNase III</shortName>
    </alternativeName>
</protein>
<keyword evidence="8" id="KW-0698">rRNA processing</keyword>
<evidence type="ECO:0000259" key="10">
    <source>
        <dbReference type="PROSITE" id="PS50142"/>
    </source>
</evidence>
<keyword evidence="8" id="KW-0963">Cytoplasm</keyword>
<keyword evidence="8" id="KW-0699">rRNA-binding</keyword>
<comment type="catalytic activity">
    <reaction evidence="1 8">
        <text>Endonucleolytic cleavage to 5'-phosphomonoester.</text>
        <dbReference type="EC" id="3.1.26.3"/>
    </reaction>
</comment>
<dbReference type="Pfam" id="PF14622">
    <property type="entry name" value="Ribonucleas_3_3"/>
    <property type="match status" value="1"/>
</dbReference>
<keyword evidence="12" id="KW-1185">Reference proteome</keyword>
<dbReference type="PROSITE" id="PS50142">
    <property type="entry name" value="RNASE_3_2"/>
    <property type="match status" value="1"/>
</dbReference>
<dbReference type="CDD" id="cd00593">
    <property type="entry name" value="RIBOc"/>
    <property type="match status" value="1"/>
</dbReference>
<dbReference type="PROSITE" id="PS00517">
    <property type="entry name" value="RNASE_3_1"/>
    <property type="match status" value="1"/>
</dbReference>
<evidence type="ECO:0000259" key="9">
    <source>
        <dbReference type="PROSITE" id="PS50137"/>
    </source>
</evidence>
<comment type="similarity">
    <text evidence="2">Belongs to the ribonuclease III family.</text>
</comment>
<feature type="active site" evidence="8">
    <location>
        <position position="65"/>
    </location>
</feature>
<dbReference type="InterPro" id="IPR011907">
    <property type="entry name" value="RNase_III"/>
</dbReference>
<dbReference type="InterPro" id="IPR036389">
    <property type="entry name" value="RNase_III_sf"/>
</dbReference>
<feature type="domain" description="RNase III" evidence="10">
    <location>
        <begin position="26"/>
        <end position="148"/>
    </location>
</feature>
<keyword evidence="3 8" id="KW-0507">mRNA processing</keyword>
<dbReference type="GO" id="GO:0005737">
    <property type="term" value="C:cytoplasm"/>
    <property type="evidence" value="ECO:0007669"/>
    <property type="project" value="UniProtKB-SubCell"/>
</dbReference>